<evidence type="ECO:0000256" key="4">
    <source>
        <dbReference type="ARBA" id="ARBA00022801"/>
    </source>
</evidence>
<keyword evidence="9" id="KW-1185">Reference proteome</keyword>
<feature type="region of interest" description="Disordered" evidence="6">
    <location>
        <begin position="704"/>
        <end position="739"/>
    </location>
</feature>
<keyword evidence="4" id="KW-0378">Hydrolase</keyword>
<dbReference type="SUPFAM" id="SSF53098">
    <property type="entry name" value="Ribonuclease H-like"/>
    <property type="match status" value="1"/>
</dbReference>
<dbReference type="InterPro" id="IPR047021">
    <property type="entry name" value="REXO1/3/4-like"/>
</dbReference>
<feature type="compositionally biased region" description="Polar residues" evidence="6">
    <location>
        <begin position="929"/>
        <end position="949"/>
    </location>
</feature>
<dbReference type="GO" id="GO:0005634">
    <property type="term" value="C:nucleus"/>
    <property type="evidence" value="ECO:0007669"/>
    <property type="project" value="UniProtKB-SubCell"/>
</dbReference>
<organism evidence="8 9">
    <name type="scientific">Symbiodinium microadriaticum</name>
    <name type="common">Dinoflagellate</name>
    <name type="synonym">Zooxanthella microadriatica</name>
    <dbReference type="NCBI Taxonomy" id="2951"/>
    <lineage>
        <taxon>Eukaryota</taxon>
        <taxon>Sar</taxon>
        <taxon>Alveolata</taxon>
        <taxon>Dinophyceae</taxon>
        <taxon>Suessiales</taxon>
        <taxon>Symbiodiniaceae</taxon>
        <taxon>Symbiodinium</taxon>
    </lineage>
</organism>
<feature type="compositionally biased region" description="Polar residues" evidence="6">
    <location>
        <begin position="721"/>
        <end position="737"/>
    </location>
</feature>
<evidence type="ECO:0000313" key="9">
    <source>
        <dbReference type="Proteomes" id="UP000186817"/>
    </source>
</evidence>
<comment type="similarity">
    <text evidence="2">Belongs to the REXO1/REXO3 family.</text>
</comment>
<evidence type="ECO:0000259" key="7">
    <source>
        <dbReference type="SMART" id="SM00479"/>
    </source>
</evidence>
<dbReference type="Proteomes" id="UP000186817">
    <property type="component" value="Unassembled WGS sequence"/>
</dbReference>
<feature type="compositionally biased region" description="Low complexity" evidence="6">
    <location>
        <begin position="776"/>
        <end position="790"/>
    </location>
</feature>
<dbReference type="EMBL" id="LSRX01000159">
    <property type="protein sequence ID" value="OLQ06484.1"/>
    <property type="molecule type" value="Genomic_DNA"/>
</dbReference>
<feature type="compositionally biased region" description="Polar residues" evidence="6">
    <location>
        <begin position="836"/>
        <end position="845"/>
    </location>
</feature>
<feature type="region of interest" description="Disordered" evidence="6">
    <location>
        <begin position="769"/>
        <end position="797"/>
    </location>
</feature>
<dbReference type="PANTHER" id="PTHR12801:SF115">
    <property type="entry name" value="FI18136P1-RELATED"/>
    <property type="match status" value="1"/>
</dbReference>
<feature type="region of interest" description="Disordered" evidence="6">
    <location>
        <begin position="832"/>
        <end position="903"/>
    </location>
</feature>
<dbReference type="InterPro" id="IPR013520">
    <property type="entry name" value="Ribonucl_H"/>
</dbReference>
<evidence type="ECO:0000313" key="8">
    <source>
        <dbReference type="EMBL" id="OLQ06484.1"/>
    </source>
</evidence>
<feature type="compositionally biased region" description="Basic and acidic residues" evidence="6">
    <location>
        <begin position="861"/>
        <end position="870"/>
    </location>
</feature>
<accession>A0A1Q9EGB2</accession>
<dbReference type="InterPro" id="IPR012337">
    <property type="entry name" value="RNaseH-like_sf"/>
</dbReference>
<name>A0A1Q9EGB2_SYMMI</name>
<protein>
    <submittedName>
        <fullName evidence="8">Small RNA degrading nuclease 1</fullName>
    </submittedName>
</protein>
<reference evidence="8 9" key="1">
    <citation type="submission" date="2016-02" db="EMBL/GenBank/DDBJ databases">
        <title>Genome analysis of coral dinoflagellate symbionts highlights evolutionary adaptations to a symbiotic lifestyle.</title>
        <authorList>
            <person name="Aranda M."/>
            <person name="Li Y."/>
            <person name="Liew Y.J."/>
            <person name="Baumgarten S."/>
            <person name="Simakov O."/>
            <person name="Wilson M."/>
            <person name="Piel J."/>
            <person name="Ashoor H."/>
            <person name="Bougouffa S."/>
            <person name="Bajic V.B."/>
            <person name="Ryu T."/>
            <person name="Ravasi T."/>
            <person name="Bayer T."/>
            <person name="Micklem G."/>
            <person name="Kim H."/>
            <person name="Bhak J."/>
            <person name="Lajeunesse T.C."/>
            <person name="Voolstra C.R."/>
        </authorList>
    </citation>
    <scope>NUCLEOTIDE SEQUENCE [LARGE SCALE GENOMIC DNA]</scope>
    <source>
        <strain evidence="8 9">CCMP2467</strain>
    </source>
</reference>
<dbReference type="GO" id="GO:0004527">
    <property type="term" value="F:exonuclease activity"/>
    <property type="evidence" value="ECO:0007669"/>
    <property type="project" value="InterPro"/>
</dbReference>
<evidence type="ECO:0000256" key="5">
    <source>
        <dbReference type="ARBA" id="ARBA00023242"/>
    </source>
</evidence>
<keyword evidence="5" id="KW-0539">Nucleus</keyword>
<dbReference type="PANTHER" id="PTHR12801">
    <property type="entry name" value="RNA EXONUCLEASE REXO1 / RECO3 FAMILY MEMBER-RELATED"/>
    <property type="match status" value="1"/>
</dbReference>
<evidence type="ECO:0000256" key="3">
    <source>
        <dbReference type="ARBA" id="ARBA00022722"/>
    </source>
</evidence>
<feature type="domain" description="Exonuclease" evidence="7">
    <location>
        <begin position="181"/>
        <end position="340"/>
    </location>
</feature>
<evidence type="ECO:0000256" key="1">
    <source>
        <dbReference type="ARBA" id="ARBA00004123"/>
    </source>
</evidence>
<dbReference type="GO" id="GO:0003676">
    <property type="term" value="F:nucleic acid binding"/>
    <property type="evidence" value="ECO:0007669"/>
    <property type="project" value="InterPro"/>
</dbReference>
<sequence>MEGRALKLALRSSKEGVCFHCAGNLVAEQMIHNSEVAAFRMPPKKEGPEAEEHQLLAGVVRSLQARGQSWAEWLERRGSASARDPARHEISALKAFLEECGSGDLGSKVLRNDRKRRKAKEQLKEALGSDPTATRLLQLVELTRAHPNFGLFFGLAGLGEGRRSLAREGAADSEALQAEDVLLAVDCEMVATDLEEDALARVCVCNARGELLLDRLVRPPGKVTDARSSITGIEAKDLEVDYSLEDAQADILGLIHPLTVVVGHTLHKDLDVLRLDAPLVLDISLLYGVEGQPKRRPALAQLVQHILGQDDFRATGTHDCAQDVLVTMQIALRRLRGSGRSKEMPAMIWVPPAPSSDSDLQARTLFLHRIPRRAEAFGAITKLFTSLPSDLASQVEGITMVKGSEGSGTALQGARALFLSAEAAEKAFLSLAAESIEVDKVQRPQKMVRIHFEDRDTLICVRPCLGGVGKASLATPQSEKRLQADVPEARLVKTARKAAAKAKAWILDAKAWNPDLLEAMVDRRRTQAGGRPGEAEELWESRDVLELRALSALPEEYLSDADPMVRQGQQMVRSDAHPPLPDGERQDLMHATIVDMQASIPCLRRSETDKHVLHAMGHWQSPLFGECQLNIFFPADHLPSNDMTQGCVRRPPKAAFGHGLKALHMRRAGRTHQLGEAADARSQEVQEFRSAFLRQAATSALVKPSQEIYQTPRSLTERASSKGTSSMSDTGHVQSEAATHPDAVHVEARSSNMESSSLEAVDLARFDREPAGNLGKRSTSKTSADSASSRWKISPSGGSSLEWRAAVNLHRADCEDDADSADIFSSQVGQPLEKIPSQSPYESPANSPPAVSPMPSGRGEGSLKQERGATESRLQLPTSVSRSPRSLSPPRRPPQDSIRDSVDARWRARQEISPALEEYITWLEARQAPTPQQSPLASGQSGRKHSSTVNSAGSILFPERLSPQPGNSVSLANSLASSMANELLGSRALASRSLQEYILWLEVQDAKAESGRHSSLTINSLASSSAVDVQAMYEAETSRAVEKYCAWRQLQDGGRLRHLDKSGSNLSVESAASHQLLSSPSSDAIQRLLEESSGSAPAIREYRQQLGFSDSSGSSEQRGDSKKRVYTVINLPPLDEVSDDLIDGLFASSDPKQSSGNNTSSANLLSHSSDSHSTARAQVLSKSSDGSASGSSMRKYMDPRCLSSFGRDSLLDDQMLSSEGKSQSLEQMGRQRLQTGHAAVRRTGRLENGAVGSDAPPQNANARVSGSFCGNGSVIKQDATWPSVNPANLKSFESDACAASEMIVWLHHEYAPLTMAAVPLVLYDITNQGAPDGCDLLCTPETLRTPTRKPCSSYFTEDDSEMYEQSSVGKSQARRTSILELGPEAARAASETMKLQVDWLSKPHGAMLASGVPRAGACISSCLSELSELPRWQKALLAGCGLIAVAGAGFYIAQAEAGDAHAYQVEDVNRFYQVVDPDMGINLRAEPDTSAAGTAYVLIPGEAFHVSRVIRHGGQEYLYLSDGRGWAFTRSKTGARICEGCTEEEVQKAGGTALDQVEAMLRSNLVLCKQLETSETSEDSLRQMAKRVLLAKEEMPS</sequence>
<dbReference type="SMART" id="SM00479">
    <property type="entry name" value="EXOIII"/>
    <property type="match status" value="1"/>
</dbReference>
<proteinExistence type="inferred from homology"/>
<feature type="compositionally biased region" description="Basic and acidic residues" evidence="6">
    <location>
        <begin position="893"/>
        <end position="903"/>
    </location>
</feature>
<feature type="compositionally biased region" description="Low complexity" evidence="6">
    <location>
        <begin position="877"/>
        <end position="889"/>
    </location>
</feature>
<evidence type="ECO:0000256" key="6">
    <source>
        <dbReference type="SAM" id="MobiDB-lite"/>
    </source>
</evidence>
<dbReference type="OrthoDB" id="428814at2759"/>
<comment type="caution">
    <text evidence="8">The sequence shown here is derived from an EMBL/GenBank/DDBJ whole genome shotgun (WGS) entry which is preliminary data.</text>
</comment>
<feature type="region of interest" description="Disordered" evidence="6">
    <location>
        <begin position="928"/>
        <end position="949"/>
    </location>
</feature>
<dbReference type="InterPro" id="IPR036397">
    <property type="entry name" value="RNaseH_sf"/>
</dbReference>
<keyword evidence="3" id="KW-0540">Nuclease</keyword>
<dbReference type="Gene3D" id="3.30.420.10">
    <property type="entry name" value="Ribonuclease H-like superfamily/Ribonuclease H"/>
    <property type="match status" value="1"/>
</dbReference>
<evidence type="ECO:0000256" key="2">
    <source>
        <dbReference type="ARBA" id="ARBA00006357"/>
    </source>
</evidence>
<gene>
    <name evidence="8" type="primary">SDN1</name>
    <name evidence="8" type="ORF">AK812_SmicGene10251</name>
</gene>
<feature type="region of interest" description="Disordered" evidence="6">
    <location>
        <begin position="1148"/>
        <end position="1197"/>
    </location>
</feature>
<feature type="compositionally biased region" description="Low complexity" evidence="6">
    <location>
        <begin position="1158"/>
        <end position="1192"/>
    </location>
</feature>
<comment type="subcellular location">
    <subcellularLocation>
        <location evidence="1">Nucleus</location>
    </subcellularLocation>
</comment>